<dbReference type="EMBL" id="MF770602">
    <property type="protein sequence ID" value="ATG24593.1"/>
    <property type="molecule type" value="Genomic_DNA"/>
</dbReference>
<proteinExistence type="predicted"/>
<name>A0A291EXI9_9ASTR</name>
<keyword evidence="1" id="KW-0934">Plastid</keyword>
<gene>
    <name evidence="1" type="primary">ORF125</name>
    <name evidence="1" type="ORF">Lo_fe_fe1Pt0340</name>
</gene>
<accession>A0A291EXI9</accession>
<sequence>MNNEINEILEYLFLDLPEKDRDRAVMDLFKDLFNPDLDSWEKELLTRERPDVTLYDLAMQDGETFITQHKELILRTKLAWRTAGACASLGVFNTQPRDQNEKPSLRCGYWLGAFAAVKLLGEPAN</sequence>
<reference evidence="1" key="2">
    <citation type="submission" date="2017-08" db="EMBL/GenBank/DDBJ databases">
        <authorList>
            <person name="Knox E.B."/>
        </authorList>
    </citation>
    <scope>NUCLEOTIDE SEQUENCE</scope>
</reference>
<dbReference type="AlphaFoldDB" id="A0A291EXI9"/>
<reference evidence="1" key="1">
    <citation type="journal article" date="2014" name="Proc. Natl. Acad. Sci. U.S.A.">
        <title>The dynamic history of plastid genomes in the Campanulaceae sensu lato is unique among angiosperms.</title>
        <authorList>
            <person name="Knox E.B."/>
        </authorList>
    </citation>
    <scope>NUCLEOTIDE SEQUENCE</scope>
</reference>
<evidence type="ECO:0000313" key="1">
    <source>
        <dbReference type="EMBL" id="ATG24593.1"/>
    </source>
</evidence>
<protein>
    <submittedName>
        <fullName evidence="1">Uncharacterized protein</fullName>
    </submittedName>
</protein>
<organism evidence="1">
    <name type="scientific">Lobelia fervens subsp. fervens</name>
    <dbReference type="NCBI Taxonomy" id="2041125"/>
    <lineage>
        <taxon>Eukaryota</taxon>
        <taxon>Viridiplantae</taxon>
        <taxon>Streptophyta</taxon>
        <taxon>Embryophyta</taxon>
        <taxon>Tracheophyta</taxon>
        <taxon>Spermatophyta</taxon>
        <taxon>Magnoliopsida</taxon>
        <taxon>eudicotyledons</taxon>
        <taxon>Gunneridae</taxon>
        <taxon>Pentapetalae</taxon>
        <taxon>asterids</taxon>
        <taxon>campanulids</taxon>
        <taxon>Asterales</taxon>
        <taxon>Campanulaceae</taxon>
        <taxon>Lobelia</taxon>
    </lineage>
</organism>
<geneLocation type="plastid" evidence="1"/>